<evidence type="ECO:0008006" key="4">
    <source>
        <dbReference type="Google" id="ProtNLM"/>
    </source>
</evidence>
<reference evidence="2" key="1">
    <citation type="submission" date="2020-05" db="EMBL/GenBank/DDBJ databases">
        <title>WGS assembly of Panicum virgatum.</title>
        <authorList>
            <person name="Lovell J.T."/>
            <person name="Jenkins J."/>
            <person name="Shu S."/>
            <person name="Juenger T.E."/>
            <person name="Schmutz J."/>
        </authorList>
    </citation>
    <scope>NUCLEOTIDE SEQUENCE</scope>
    <source>
        <strain evidence="2">AP13</strain>
    </source>
</reference>
<keyword evidence="3" id="KW-1185">Reference proteome</keyword>
<protein>
    <recommendedName>
        <fullName evidence="4">Late embryogenesis abundant protein LEA-2 subgroup domain-containing protein</fullName>
    </recommendedName>
</protein>
<keyword evidence="1" id="KW-1133">Transmembrane helix</keyword>
<keyword evidence="1" id="KW-0472">Membrane</keyword>
<dbReference type="EMBL" id="CM029048">
    <property type="protein sequence ID" value="KAG2577580.1"/>
    <property type="molecule type" value="Genomic_DNA"/>
</dbReference>
<gene>
    <name evidence="2" type="ORF">PVAP13_6NG161000</name>
</gene>
<keyword evidence="1" id="KW-0812">Transmembrane</keyword>
<organism evidence="2 3">
    <name type="scientific">Panicum virgatum</name>
    <name type="common">Blackwell switchgrass</name>
    <dbReference type="NCBI Taxonomy" id="38727"/>
    <lineage>
        <taxon>Eukaryota</taxon>
        <taxon>Viridiplantae</taxon>
        <taxon>Streptophyta</taxon>
        <taxon>Embryophyta</taxon>
        <taxon>Tracheophyta</taxon>
        <taxon>Spermatophyta</taxon>
        <taxon>Magnoliopsida</taxon>
        <taxon>Liliopsida</taxon>
        <taxon>Poales</taxon>
        <taxon>Poaceae</taxon>
        <taxon>PACMAD clade</taxon>
        <taxon>Panicoideae</taxon>
        <taxon>Panicodae</taxon>
        <taxon>Paniceae</taxon>
        <taxon>Panicinae</taxon>
        <taxon>Panicum</taxon>
        <taxon>Panicum sect. Hiantes</taxon>
    </lineage>
</organism>
<feature type="transmembrane region" description="Helical" evidence="1">
    <location>
        <begin position="20"/>
        <end position="40"/>
    </location>
</feature>
<dbReference type="PANTHER" id="PTHR36480:SF5">
    <property type="entry name" value="LATE EMBRYOGENESIS ABUNDANT PROTEIN LEA-2 SUBGROUP DOMAIN-CONTAINING PROTEIN"/>
    <property type="match status" value="1"/>
</dbReference>
<dbReference type="AlphaFoldDB" id="A0A8T0QWY5"/>
<dbReference type="PANTHER" id="PTHR36480">
    <property type="entry name" value="OS06G0118900 PROTEIN-RELATED"/>
    <property type="match status" value="1"/>
</dbReference>
<evidence type="ECO:0000313" key="2">
    <source>
        <dbReference type="EMBL" id="KAG2577580.1"/>
    </source>
</evidence>
<evidence type="ECO:0000256" key="1">
    <source>
        <dbReference type="SAM" id="Phobius"/>
    </source>
</evidence>
<sequence length="191" mass="21214">MESSRSKQASAPWRPRKYVLVGMGVILSTSALVIITSIILQPANISFSATDFSFPATRNNSKVFAFKLTSHNPSHRARLVYRYISVSMQLQHNGNPSVRKTAVPAQVTSELQQERNSNKTMAVEVLLDDQFYGFYSSNASATIMLFAQARFKVGLACTRLYNIRVRCQRVDLLPVSKSNHPLGIIANCSDA</sequence>
<comment type="caution">
    <text evidence="2">The sequence shown here is derived from an EMBL/GenBank/DDBJ whole genome shotgun (WGS) entry which is preliminary data.</text>
</comment>
<dbReference type="Proteomes" id="UP000823388">
    <property type="component" value="Chromosome 6N"/>
</dbReference>
<proteinExistence type="predicted"/>
<accession>A0A8T0QWY5</accession>
<name>A0A8T0QWY5_PANVG</name>
<evidence type="ECO:0000313" key="3">
    <source>
        <dbReference type="Proteomes" id="UP000823388"/>
    </source>
</evidence>